<comment type="function">
    <text evidence="2">One of several proteins that assist in the late maturation steps of the functional core of the 30S ribosomal subunit. Associates with free 30S ribosomal subunits (but not with 30S subunits that are part of 70S ribosomes or polysomes). Required for efficient processing of 16S rRNA. May interact with the 5'-terminal helix region of 16S rRNA.</text>
</comment>
<dbReference type="NCBIfam" id="TIGR00082">
    <property type="entry name" value="rbfA"/>
    <property type="match status" value="1"/>
</dbReference>
<comment type="similarity">
    <text evidence="2">Belongs to the RbfA family.</text>
</comment>
<gene>
    <name evidence="2" type="primary">rbfA</name>
    <name evidence="3" type="ORF">A2717_00450</name>
</gene>
<keyword evidence="2" id="KW-0963">Cytoplasm</keyword>
<sequence>MSRRTEKVASLIQHEVGEFIIKLELPALTTISKVEITPDLKWGKLWVTVMGDDKEQKEVLSILGENLPELQRSLNQKLEMKFVPRIKFVLDHGEEYAAKINELLRKAHESR</sequence>
<comment type="caution">
    <text evidence="3">The sequence shown here is derived from an EMBL/GenBank/DDBJ whole genome shotgun (WGS) entry which is preliminary data.</text>
</comment>
<dbReference type="PROSITE" id="PS01319">
    <property type="entry name" value="RBFA"/>
    <property type="match status" value="1"/>
</dbReference>
<keyword evidence="1 2" id="KW-0690">Ribosome biogenesis</keyword>
<dbReference type="PANTHER" id="PTHR33515:SF1">
    <property type="entry name" value="RIBOSOME-BINDING FACTOR A, CHLOROPLASTIC-RELATED"/>
    <property type="match status" value="1"/>
</dbReference>
<name>A0A1F5N8R6_9BACT</name>
<dbReference type="GO" id="GO:0043024">
    <property type="term" value="F:ribosomal small subunit binding"/>
    <property type="evidence" value="ECO:0007669"/>
    <property type="project" value="TreeGrafter"/>
</dbReference>
<evidence type="ECO:0000256" key="1">
    <source>
        <dbReference type="ARBA" id="ARBA00022517"/>
    </source>
</evidence>
<evidence type="ECO:0000256" key="2">
    <source>
        <dbReference type="HAMAP-Rule" id="MF_00003"/>
    </source>
</evidence>
<dbReference type="GO" id="GO:0005829">
    <property type="term" value="C:cytosol"/>
    <property type="evidence" value="ECO:0007669"/>
    <property type="project" value="TreeGrafter"/>
</dbReference>
<protein>
    <recommendedName>
        <fullName evidence="2">Ribosome-binding factor A</fullName>
    </recommendedName>
</protein>
<dbReference type="PANTHER" id="PTHR33515">
    <property type="entry name" value="RIBOSOME-BINDING FACTOR A, CHLOROPLASTIC-RELATED"/>
    <property type="match status" value="1"/>
</dbReference>
<dbReference type="Gene3D" id="3.30.300.20">
    <property type="match status" value="1"/>
</dbReference>
<dbReference type="Proteomes" id="UP000177610">
    <property type="component" value="Unassembled WGS sequence"/>
</dbReference>
<dbReference type="InterPro" id="IPR015946">
    <property type="entry name" value="KH_dom-like_a/b"/>
</dbReference>
<organism evidence="3 4">
    <name type="scientific">Candidatus Doudnabacteria bacterium RIFCSPHIGHO2_01_FULL_41_86</name>
    <dbReference type="NCBI Taxonomy" id="1817821"/>
    <lineage>
        <taxon>Bacteria</taxon>
        <taxon>Candidatus Doudnaibacteriota</taxon>
    </lineage>
</organism>
<dbReference type="STRING" id="1817821.A2717_00450"/>
<dbReference type="InterPro" id="IPR023799">
    <property type="entry name" value="RbfA_dom_sf"/>
</dbReference>
<dbReference type="HAMAP" id="MF_00003">
    <property type="entry name" value="RbfA"/>
    <property type="match status" value="1"/>
</dbReference>
<evidence type="ECO:0000313" key="3">
    <source>
        <dbReference type="EMBL" id="OGE73988.1"/>
    </source>
</evidence>
<reference evidence="3 4" key="1">
    <citation type="journal article" date="2016" name="Nat. Commun.">
        <title>Thousands of microbial genomes shed light on interconnected biogeochemical processes in an aquifer system.</title>
        <authorList>
            <person name="Anantharaman K."/>
            <person name="Brown C.T."/>
            <person name="Hug L.A."/>
            <person name="Sharon I."/>
            <person name="Castelle C.J."/>
            <person name="Probst A.J."/>
            <person name="Thomas B.C."/>
            <person name="Singh A."/>
            <person name="Wilkins M.J."/>
            <person name="Karaoz U."/>
            <person name="Brodie E.L."/>
            <person name="Williams K.H."/>
            <person name="Hubbard S.S."/>
            <person name="Banfield J.F."/>
        </authorList>
    </citation>
    <scope>NUCLEOTIDE SEQUENCE [LARGE SCALE GENOMIC DNA]</scope>
</reference>
<dbReference type="Pfam" id="PF02033">
    <property type="entry name" value="RBFA"/>
    <property type="match status" value="1"/>
</dbReference>
<dbReference type="InterPro" id="IPR020053">
    <property type="entry name" value="Ribosome-bd_factorA_CS"/>
</dbReference>
<evidence type="ECO:0000313" key="4">
    <source>
        <dbReference type="Proteomes" id="UP000177610"/>
    </source>
</evidence>
<comment type="subunit">
    <text evidence="2">Monomer. Binds 30S ribosomal subunits, but not 50S ribosomal subunits or 70S ribosomes.</text>
</comment>
<dbReference type="GO" id="GO:0030490">
    <property type="term" value="P:maturation of SSU-rRNA"/>
    <property type="evidence" value="ECO:0007669"/>
    <property type="project" value="UniProtKB-UniRule"/>
</dbReference>
<dbReference type="SUPFAM" id="SSF89919">
    <property type="entry name" value="Ribosome-binding factor A, RbfA"/>
    <property type="match status" value="1"/>
</dbReference>
<dbReference type="EMBL" id="MFEH01000003">
    <property type="protein sequence ID" value="OGE73988.1"/>
    <property type="molecule type" value="Genomic_DNA"/>
</dbReference>
<proteinExistence type="inferred from homology"/>
<comment type="subcellular location">
    <subcellularLocation>
        <location evidence="2">Cytoplasm</location>
    </subcellularLocation>
</comment>
<accession>A0A1F5N8R6</accession>
<dbReference type="AlphaFoldDB" id="A0A1F5N8R6"/>
<dbReference type="InterPro" id="IPR000238">
    <property type="entry name" value="RbfA"/>
</dbReference>